<dbReference type="InterPro" id="IPR012341">
    <property type="entry name" value="6hp_glycosidase-like_sf"/>
</dbReference>
<dbReference type="KEGG" id="vgu:HYG85_13710"/>
<feature type="binding site" evidence="4">
    <location>
        <position position="221"/>
    </location>
    <ligand>
        <name>substrate</name>
    </ligand>
</feature>
<organism evidence="5 6">
    <name type="scientific">Vallitalea guaymasensis</name>
    <dbReference type="NCBI Taxonomy" id="1185412"/>
    <lineage>
        <taxon>Bacteria</taxon>
        <taxon>Bacillati</taxon>
        <taxon>Bacillota</taxon>
        <taxon>Clostridia</taxon>
        <taxon>Lachnospirales</taxon>
        <taxon>Vallitaleaceae</taxon>
        <taxon>Vallitalea</taxon>
    </lineage>
</organism>
<comment type="similarity">
    <text evidence="2">Belongs to the glycosyl hydrolase 88 family.</text>
</comment>
<dbReference type="InterPro" id="IPR010905">
    <property type="entry name" value="Glyco_hydro_88"/>
</dbReference>
<dbReference type="InterPro" id="IPR052369">
    <property type="entry name" value="UG_Glycosaminoglycan_Hydrolase"/>
</dbReference>
<dbReference type="PANTHER" id="PTHR36845">
    <property type="entry name" value="HYDROLASE, PUTATIVE (AFU_ORTHOLOGUE AFUA_7G05090)-RELATED"/>
    <property type="match status" value="1"/>
</dbReference>
<keyword evidence="1 5" id="KW-0378">Hydrolase</keyword>
<keyword evidence="6" id="KW-1185">Reference proteome</keyword>
<dbReference type="GO" id="GO:0000272">
    <property type="term" value="P:polysaccharide catabolic process"/>
    <property type="evidence" value="ECO:0007669"/>
    <property type="project" value="TreeGrafter"/>
</dbReference>
<dbReference type="EMBL" id="CP058561">
    <property type="protein sequence ID" value="QUH29908.1"/>
    <property type="molecule type" value="Genomic_DNA"/>
</dbReference>
<proteinExistence type="inferred from homology"/>
<dbReference type="RefSeq" id="WP_212690154.1">
    <property type="nucleotide sequence ID" value="NZ_CP058561.1"/>
</dbReference>
<feature type="active site" description="Proton donor" evidence="3">
    <location>
        <position position="161"/>
    </location>
</feature>
<feature type="binding site" evidence="4">
    <location>
        <position position="219"/>
    </location>
    <ligand>
        <name>substrate</name>
    </ligand>
</feature>
<feature type="binding site" evidence="4">
    <location>
        <position position="233"/>
    </location>
    <ligand>
        <name>substrate</name>
    </ligand>
</feature>
<reference evidence="5 6" key="1">
    <citation type="submission" date="2020-07" db="EMBL/GenBank/DDBJ databases">
        <title>Vallitalea guaymasensis genome.</title>
        <authorList>
            <person name="Postec A."/>
        </authorList>
    </citation>
    <scope>NUCLEOTIDE SEQUENCE [LARGE SCALE GENOMIC DNA]</scope>
    <source>
        <strain evidence="5 6">Ra1766G1</strain>
    </source>
</reference>
<gene>
    <name evidence="5" type="ORF">HYG85_13710</name>
</gene>
<dbReference type="InterPro" id="IPR008928">
    <property type="entry name" value="6-hairpin_glycosidase_sf"/>
</dbReference>
<dbReference type="Proteomes" id="UP000677305">
    <property type="component" value="Chromosome"/>
</dbReference>
<accession>A0A8J8MBU5</accession>
<protein>
    <submittedName>
        <fullName evidence="5">Glycoside hydrolase family 88 protein</fullName>
    </submittedName>
</protein>
<feature type="binding site" evidence="4">
    <location>
        <position position="101"/>
    </location>
    <ligand>
        <name>substrate</name>
    </ligand>
</feature>
<evidence type="ECO:0000256" key="2">
    <source>
        <dbReference type="ARBA" id="ARBA00038358"/>
    </source>
</evidence>
<evidence type="ECO:0000313" key="5">
    <source>
        <dbReference type="EMBL" id="QUH29908.1"/>
    </source>
</evidence>
<evidence type="ECO:0000256" key="1">
    <source>
        <dbReference type="ARBA" id="ARBA00022801"/>
    </source>
</evidence>
<dbReference type="SUPFAM" id="SSF48208">
    <property type="entry name" value="Six-hairpin glycosidases"/>
    <property type="match status" value="1"/>
</dbReference>
<feature type="binding site" evidence="4">
    <location>
        <position position="161"/>
    </location>
    <ligand>
        <name>substrate</name>
    </ligand>
</feature>
<dbReference type="Gene3D" id="1.50.10.10">
    <property type="match status" value="1"/>
</dbReference>
<evidence type="ECO:0000313" key="6">
    <source>
        <dbReference type="Proteomes" id="UP000677305"/>
    </source>
</evidence>
<feature type="binding site" evidence="4">
    <location>
        <position position="352"/>
    </location>
    <ligand>
        <name>substrate</name>
    </ligand>
</feature>
<evidence type="ECO:0000256" key="4">
    <source>
        <dbReference type="PIRSR" id="PIRSR610905-2"/>
    </source>
</evidence>
<dbReference type="GO" id="GO:0052757">
    <property type="term" value="F:chondroitin hydrolase activity"/>
    <property type="evidence" value="ECO:0007669"/>
    <property type="project" value="TreeGrafter"/>
</dbReference>
<dbReference type="AlphaFoldDB" id="A0A8J8MBU5"/>
<dbReference type="Pfam" id="PF07470">
    <property type="entry name" value="Glyco_hydro_88"/>
    <property type="match status" value="1"/>
</dbReference>
<evidence type="ECO:0000256" key="3">
    <source>
        <dbReference type="PIRSR" id="PIRSR610905-1"/>
    </source>
</evidence>
<dbReference type="PANTHER" id="PTHR36845:SF1">
    <property type="entry name" value="HYDROLASE, PUTATIVE (AFU_ORTHOLOGUE AFUA_7G05090)-RELATED"/>
    <property type="match status" value="1"/>
</dbReference>
<name>A0A8J8MBU5_9FIRM</name>
<feature type="active site" description="Nucleophile" evidence="3">
    <location>
        <position position="101"/>
    </location>
</feature>
<sequence>MVDISKYKKPNDVEIEQAMNNAVTQVETDLENFTHKFKINGTTDNFYEPNDNISWTSGFWTGQIWMAYEITGDEKYRKAAEIQVDSFLHRIENKIETNNHDMGFLYSLSCVAAYKLTGNKNAKKAAILAADNLISRYREDGKFIQAWGNVGADDNYRLIIDCLLNLPLLYWTSDVTGDDKYAKIAKQHIDTSLKVIMRDDCSTYHTFYFEQGTGKPLYGETRQGYSNDSSWSRGQAWGVYGTALSYMYTKNPEYIEKFYKITDFFIDNLPKDLVPYWDFKFTDGSDEPKDSSAATIAVCGMLEMSKYLDEEKSDYYIDIALKILKSLIDNYAVSDSKISNGQLLHGVYARKSPYNPCRNRNVDECNTWGDYYYMEALIRLTRDWKLYW</sequence>
<feature type="binding site" evidence="4">
    <location>
        <position position="237"/>
    </location>
    <ligand>
        <name>substrate</name>
    </ligand>
</feature>